<comment type="caution">
    <text evidence="1">The sequence shown here is derived from an EMBL/GenBank/DDBJ whole genome shotgun (WGS) entry which is preliminary data.</text>
</comment>
<accession>A0A0R1K5U6</accession>
<gene>
    <name evidence="1" type="ORF">FD03_GL002411</name>
</gene>
<sequence length="297" mass="35207">MSERSSKKYKTLLNTIDVQITETNIDNFMNKFDLFKISNIDSKDTHKDISYYKLYNQPMCIIINQHFCKYAVALKGDFTVKKLEDLHLGNVKINKIDLREILNYPPTIINLFLNLYAAMNFPKYIDEKGRPTSTYGKFYYPISNQKTKRNNFRYCLSLKYFNSLKWQVKSFMKTNRPGSHVRYLWDDNDLVPKQVYEFEKGKEYWIEHKEPGNKHAVDYFQNGNYSDFRDSEIVIIQNLLDDLNSQFEKYIHIDFNSVNSADESAHSMEKSKQSYLEGLKQRYVCEPINVVDLVKSK</sequence>
<evidence type="ECO:0000313" key="1">
    <source>
        <dbReference type="EMBL" id="KRK78635.1"/>
    </source>
</evidence>
<dbReference type="AlphaFoldDB" id="A0A0R1K5U6"/>
<proteinExistence type="predicted"/>
<keyword evidence="2" id="KW-1185">Reference proteome</keyword>
<evidence type="ECO:0000313" key="2">
    <source>
        <dbReference type="Proteomes" id="UP000051248"/>
    </source>
</evidence>
<dbReference type="STRING" id="1423775.FD03_GL002411"/>
<protein>
    <submittedName>
        <fullName evidence="1">Uncharacterized protein</fullName>
    </submittedName>
</protein>
<organism evidence="1 2">
    <name type="scientific">Companilactobacillus nodensis DSM 19682 = JCM 14932 = NBRC 107160</name>
    <dbReference type="NCBI Taxonomy" id="1423775"/>
    <lineage>
        <taxon>Bacteria</taxon>
        <taxon>Bacillati</taxon>
        <taxon>Bacillota</taxon>
        <taxon>Bacilli</taxon>
        <taxon>Lactobacillales</taxon>
        <taxon>Lactobacillaceae</taxon>
        <taxon>Companilactobacillus</taxon>
    </lineage>
</organism>
<reference evidence="1 2" key="1">
    <citation type="journal article" date="2015" name="Genome Announc.">
        <title>Expanding the biotechnology potential of lactobacilli through comparative genomics of 213 strains and associated genera.</title>
        <authorList>
            <person name="Sun Z."/>
            <person name="Harris H.M."/>
            <person name="McCann A."/>
            <person name="Guo C."/>
            <person name="Argimon S."/>
            <person name="Zhang W."/>
            <person name="Yang X."/>
            <person name="Jeffery I.B."/>
            <person name="Cooney J.C."/>
            <person name="Kagawa T.F."/>
            <person name="Liu W."/>
            <person name="Song Y."/>
            <person name="Salvetti E."/>
            <person name="Wrobel A."/>
            <person name="Rasinkangas P."/>
            <person name="Parkhill J."/>
            <person name="Rea M.C."/>
            <person name="O'Sullivan O."/>
            <person name="Ritari J."/>
            <person name="Douillard F.P."/>
            <person name="Paul Ross R."/>
            <person name="Yang R."/>
            <person name="Briner A.E."/>
            <person name="Felis G.E."/>
            <person name="de Vos W.M."/>
            <person name="Barrangou R."/>
            <person name="Klaenhammer T.R."/>
            <person name="Caufield P.W."/>
            <person name="Cui Y."/>
            <person name="Zhang H."/>
            <person name="O'Toole P.W."/>
        </authorList>
    </citation>
    <scope>NUCLEOTIDE SEQUENCE [LARGE SCALE GENOMIC DNA]</scope>
    <source>
        <strain evidence="1 2">DSM 19682</strain>
    </source>
</reference>
<dbReference type="Proteomes" id="UP000051248">
    <property type="component" value="Unassembled WGS sequence"/>
</dbReference>
<name>A0A0R1K5U6_9LACO</name>
<dbReference type="EMBL" id="AZDZ01000022">
    <property type="protein sequence ID" value="KRK78635.1"/>
    <property type="molecule type" value="Genomic_DNA"/>
</dbReference>